<keyword evidence="4 5" id="KW-0472">Membrane</keyword>
<evidence type="ECO:0000256" key="2">
    <source>
        <dbReference type="ARBA" id="ARBA00022692"/>
    </source>
</evidence>
<keyword evidence="2 5" id="KW-0812">Transmembrane</keyword>
<reference evidence="7" key="1">
    <citation type="submission" date="2022-11" db="UniProtKB">
        <authorList>
            <consortium name="WormBaseParasite"/>
        </authorList>
    </citation>
    <scope>IDENTIFICATION</scope>
</reference>
<keyword evidence="3 5" id="KW-1133">Transmembrane helix</keyword>
<evidence type="ECO:0000256" key="5">
    <source>
        <dbReference type="SAM" id="Phobius"/>
    </source>
</evidence>
<protein>
    <submittedName>
        <fullName evidence="7">Aquaporin</fullName>
    </submittedName>
</protein>
<evidence type="ECO:0000313" key="7">
    <source>
        <dbReference type="WBParaSite" id="PSU_v2.g13698.t1"/>
    </source>
</evidence>
<evidence type="ECO:0000313" key="6">
    <source>
        <dbReference type="Proteomes" id="UP000887577"/>
    </source>
</evidence>
<sequence>MVEQVTWVDRVRVKATLKHDIGRTALAEFFGTLVLVLIITSVVAQNVLPKAGLGNALIGVNVGVACGMLTL</sequence>
<dbReference type="Gene3D" id="1.20.1080.10">
    <property type="entry name" value="Glycerol uptake facilitator protein"/>
    <property type="match status" value="1"/>
</dbReference>
<evidence type="ECO:0000256" key="1">
    <source>
        <dbReference type="ARBA" id="ARBA00004141"/>
    </source>
</evidence>
<dbReference type="Proteomes" id="UP000887577">
    <property type="component" value="Unplaced"/>
</dbReference>
<keyword evidence="6" id="KW-1185">Reference proteome</keyword>
<evidence type="ECO:0000256" key="3">
    <source>
        <dbReference type="ARBA" id="ARBA00022989"/>
    </source>
</evidence>
<organism evidence="6 7">
    <name type="scientific">Panagrolaimus superbus</name>
    <dbReference type="NCBI Taxonomy" id="310955"/>
    <lineage>
        <taxon>Eukaryota</taxon>
        <taxon>Metazoa</taxon>
        <taxon>Ecdysozoa</taxon>
        <taxon>Nematoda</taxon>
        <taxon>Chromadorea</taxon>
        <taxon>Rhabditida</taxon>
        <taxon>Tylenchina</taxon>
        <taxon>Panagrolaimomorpha</taxon>
        <taxon>Panagrolaimoidea</taxon>
        <taxon>Panagrolaimidae</taxon>
        <taxon>Panagrolaimus</taxon>
    </lineage>
</organism>
<proteinExistence type="predicted"/>
<dbReference type="SUPFAM" id="SSF81338">
    <property type="entry name" value="Aquaporin-like"/>
    <property type="match status" value="1"/>
</dbReference>
<dbReference type="GO" id="GO:0016020">
    <property type="term" value="C:membrane"/>
    <property type="evidence" value="ECO:0007669"/>
    <property type="project" value="UniProtKB-SubCell"/>
</dbReference>
<dbReference type="InterPro" id="IPR023271">
    <property type="entry name" value="Aquaporin-like"/>
</dbReference>
<name>A0A914Y4J9_9BILA</name>
<comment type="subcellular location">
    <subcellularLocation>
        <location evidence="1">Membrane</location>
        <topology evidence="1">Multi-pass membrane protein</topology>
    </subcellularLocation>
</comment>
<dbReference type="WBParaSite" id="PSU_v2.g13698.t1">
    <property type="protein sequence ID" value="PSU_v2.g13698.t1"/>
    <property type="gene ID" value="PSU_v2.g13698"/>
</dbReference>
<dbReference type="AlphaFoldDB" id="A0A914Y4J9"/>
<feature type="transmembrane region" description="Helical" evidence="5">
    <location>
        <begin position="21"/>
        <end position="45"/>
    </location>
</feature>
<accession>A0A914Y4J9</accession>
<evidence type="ECO:0000256" key="4">
    <source>
        <dbReference type="ARBA" id="ARBA00023136"/>
    </source>
</evidence>